<dbReference type="Gene3D" id="3.40.532.10">
    <property type="entry name" value="Peptidase C12, ubiquitin carboxyl-terminal hydrolase"/>
    <property type="match status" value="1"/>
</dbReference>
<dbReference type="GO" id="GO:0004843">
    <property type="term" value="F:cysteine-type deubiquitinase activity"/>
    <property type="evidence" value="ECO:0007669"/>
    <property type="project" value="UniProtKB-UniRule"/>
</dbReference>
<feature type="site" description="Transition state stabilizer" evidence="7">
    <location>
        <position position="88"/>
    </location>
</feature>
<reference evidence="11" key="1">
    <citation type="journal article" date="2023" name="Commun. Biol.">
        <title>Genome analysis of Parmales, the sister group of diatoms, reveals the evolutionary specialization of diatoms from phago-mixotrophs to photoautotrophs.</title>
        <authorList>
            <person name="Ban H."/>
            <person name="Sato S."/>
            <person name="Yoshikawa S."/>
            <person name="Yamada K."/>
            <person name="Nakamura Y."/>
            <person name="Ichinomiya M."/>
            <person name="Sato N."/>
            <person name="Blanc-Mathieu R."/>
            <person name="Endo H."/>
            <person name="Kuwata A."/>
            <person name="Ogata H."/>
        </authorList>
    </citation>
    <scope>NUCLEOTIDE SEQUENCE [LARGE SCALE GENOMIC DNA]</scope>
    <source>
        <strain evidence="11">NIES 3699</strain>
    </source>
</reference>
<feature type="active site" description="Proton donor" evidence="7">
    <location>
        <position position="172"/>
    </location>
</feature>
<dbReference type="InterPro" id="IPR038765">
    <property type="entry name" value="Papain-like_cys_pep_sf"/>
</dbReference>
<dbReference type="GO" id="GO:0005737">
    <property type="term" value="C:cytoplasm"/>
    <property type="evidence" value="ECO:0007669"/>
    <property type="project" value="TreeGrafter"/>
</dbReference>
<dbReference type="GO" id="GO:0016579">
    <property type="term" value="P:protein deubiquitination"/>
    <property type="evidence" value="ECO:0007669"/>
    <property type="project" value="TreeGrafter"/>
</dbReference>
<keyword evidence="3 7" id="KW-0645">Protease</keyword>
<evidence type="ECO:0000259" key="9">
    <source>
        <dbReference type="PROSITE" id="PS52048"/>
    </source>
</evidence>
<evidence type="ECO:0000256" key="8">
    <source>
        <dbReference type="RuleBase" id="RU361215"/>
    </source>
</evidence>
<keyword evidence="4 7" id="KW-0833">Ubl conjugation pathway</keyword>
<dbReference type="PANTHER" id="PTHR10589">
    <property type="entry name" value="UBIQUITIN CARBOXYL-TERMINAL HYDROLASE"/>
    <property type="match status" value="1"/>
</dbReference>
<evidence type="ECO:0000313" key="10">
    <source>
        <dbReference type="EMBL" id="GMI05401.1"/>
    </source>
</evidence>
<evidence type="ECO:0000256" key="1">
    <source>
        <dbReference type="ARBA" id="ARBA00000707"/>
    </source>
</evidence>
<dbReference type="EMBL" id="BRXX01000330">
    <property type="protein sequence ID" value="GMI05401.1"/>
    <property type="molecule type" value="Genomic_DNA"/>
</dbReference>
<dbReference type="EC" id="3.4.19.12" evidence="8"/>
<evidence type="ECO:0000256" key="3">
    <source>
        <dbReference type="ARBA" id="ARBA00022670"/>
    </source>
</evidence>
<dbReference type="InterPro" id="IPR036959">
    <property type="entry name" value="Peptidase_C12_UCH_sf"/>
</dbReference>
<dbReference type="Proteomes" id="UP001165160">
    <property type="component" value="Unassembled WGS sequence"/>
</dbReference>
<comment type="similarity">
    <text evidence="2 7 8">Belongs to the peptidase C12 family.</text>
</comment>
<dbReference type="AlphaFoldDB" id="A0A9W7CIT5"/>
<proteinExistence type="inferred from homology"/>
<keyword evidence="5 7" id="KW-0378">Hydrolase</keyword>
<evidence type="ECO:0000256" key="6">
    <source>
        <dbReference type="ARBA" id="ARBA00022807"/>
    </source>
</evidence>
<evidence type="ECO:0000313" key="11">
    <source>
        <dbReference type="Proteomes" id="UP001165160"/>
    </source>
</evidence>
<feature type="active site" description="Nucleophile" evidence="7">
    <location>
        <position position="96"/>
    </location>
</feature>
<evidence type="ECO:0000256" key="2">
    <source>
        <dbReference type="ARBA" id="ARBA00009326"/>
    </source>
</evidence>
<dbReference type="Pfam" id="PF01088">
    <property type="entry name" value="Peptidase_C12"/>
    <property type="match status" value="1"/>
</dbReference>
<sequence length="241" mass="26181">MSDPAPQWLPLESNPSILNPFIHSLGCPETFSFCDVWGLDPDLLAMLPGKCVAMCLLFPSDKIGPARREVLRKNKTDIEDPNLFLIQQHDSCGNACGTIACLHSVLNSSLNGSFPLPPSSVLSTFLSSTSSLTPSERGDYLTQCTSLHSLSNSTAHSGETDGAGTNDNQNQHFISFVLLNSHIYELDGRTVDEDGKAFAVDHGLESEDGFAVDVGKIIMEDFMKREPESLNFNITALCETV</sequence>
<dbReference type="GO" id="GO:0006511">
    <property type="term" value="P:ubiquitin-dependent protein catabolic process"/>
    <property type="evidence" value="ECO:0007669"/>
    <property type="project" value="UniProtKB-UniRule"/>
</dbReference>
<comment type="catalytic activity">
    <reaction evidence="1 7 8">
        <text>Thiol-dependent hydrolysis of ester, thioester, amide, peptide and isopeptide bonds formed by the C-terminal Gly of ubiquitin (a 76-residue protein attached to proteins as an intracellular targeting signal).</text>
        <dbReference type="EC" id="3.4.19.12"/>
    </reaction>
</comment>
<evidence type="ECO:0000256" key="7">
    <source>
        <dbReference type="PROSITE-ProRule" id="PRU01393"/>
    </source>
</evidence>
<feature type="domain" description="UCH catalytic" evidence="9">
    <location>
        <begin position="7"/>
        <end position="239"/>
    </location>
</feature>
<keyword evidence="11" id="KW-1185">Reference proteome</keyword>
<dbReference type="PROSITE" id="PS52048">
    <property type="entry name" value="UCH_DOMAIN"/>
    <property type="match status" value="1"/>
</dbReference>
<dbReference type="SUPFAM" id="SSF54001">
    <property type="entry name" value="Cysteine proteinases"/>
    <property type="match status" value="1"/>
</dbReference>
<keyword evidence="6 7" id="KW-0788">Thiol protease</keyword>
<gene>
    <name evidence="10" type="ORF">TrVE_jg13652</name>
</gene>
<dbReference type="PRINTS" id="PR00707">
    <property type="entry name" value="UBCTHYDRLASE"/>
</dbReference>
<evidence type="ECO:0000256" key="4">
    <source>
        <dbReference type="ARBA" id="ARBA00022786"/>
    </source>
</evidence>
<evidence type="ECO:0000256" key="5">
    <source>
        <dbReference type="ARBA" id="ARBA00022801"/>
    </source>
</evidence>
<feature type="site" description="Important for enzyme activity" evidence="7">
    <location>
        <position position="187"/>
    </location>
</feature>
<dbReference type="InterPro" id="IPR001578">
    <property type="entry name" value="Peptidase_C12_UCH"/>
</dbReference>
<organism evidence="10 11">
    <name type="scientific">Triparma verrucosa</name>
    <dbReference type="NCBI Taxonomy" id="1606542"/>
    <lineage>
        <taxon>Eukaryota</taxon>
        <taxon>Sar</taxon>
        <taxon>Stramenopiles</taxon>
        <taxon>Ochrophyta</taxon>
        <taxon>Bolidophyceae</taxon>
        <taxon>Parmales</taxon>
        <taxon>Triparmaceae</taxon>
        <taxon>Triparma</taxon>
    </lineage>
</organism>
<accession>A0A9W7CIT5</accession>
<name>A0A9W7CIT5_9STRA</name>
<protein>
    <recommendedName>
        <fullName evidence="8">Ubiquitin carboxyl-terminal hydrolase</fullName>
        <ecNumber evidence="8">3.4.19.12</ecNumber>
    </recommendedName>
</protein>
<comment type="caution">
    <text evidence="10">The sequence shown here is derived from an EMBL/GenBank/DDBJ whole genome shotgun (WGS) entry which is preliminary data.</text>
</comment>
<dbReference type="PANTHER" id="PTHR10589:SF17">
    <property type="entry name" value="UBIQUITIN CARBOXYL-TERMINAL HYDROLASE"/>
    <property type="match status" value="1"/>
</dbReference>